<dbReference type="SUPFAM" id="SSF51735">
    <property type="entry name" value="NAD(P)-binding Rossmann-fold domains"/>
    <property type="match status" value="1"/>
</dbReference>
<gene>
    <name evidence="3" type="ORF">LGH74_24020</name>
</gene>
<dbReference type="InterPro" id="IPR036291">
    <property type="entry name" value="NAD(P)-bd_dom_sf"/>
</dbReference>
<dbReference type="Pfam" id="PF00106">
    <property type="entry name" value="adh_short"/>
    <property type="match status" value="1"/>
</dbReference>
<evidence type="ECO:0000313" key="3">
    <source>
        <dbReference type="EMBL" id="MCB2411076.1"/>
    </source>
</evidence>
<evidence type="ECO:0000256" key="1">
    <source>
        <dbReference type="ARBA" id="ARBA00006484"/>
    </source>
</evidence>
<name>A0ABS8AZ38_9BACT</name>
<reference evidence="3" key="1">
    <citation type="submission" date="2021-10" db="EMBL/GenBank/DDBJ databases">
        <authorList>
            <person name="Dean J.D."/>
            <person name="Kim M.K."/>
            <person name="Newey C.N."/>
            <person name="Stoker T.S."/>
            <person name="Thompson D.W."/>
            <person name="Grose J.H."/>
        </authorList>
    </citation>
    <scope>NUCLEOTIDE SEQUENCE</scope>
    <source>
        <strain evidence="3">BT178</strain>
    </source>
</reference>
<proteinExistence type="inferred from homology"/>
<dbReference type="InterPro" id="IPR002347">
    <property type="entry name" value="SDR_fam"/>
</dbReference>
<dbReference type="Proteomes" id="UP001165296">
    <property type="component" value="Unassembled WGS sequence"/>
</dbReference>
<comment type="caution">
    <text evidence="3">The sequence shown here is derived from an EMBL/GenBank/DDBJ whole genome shotgun (WGS) entry which is preliminary data.</text>
</comment>
<dbReference type="RefSeq" id="WP_226180586.1">
    <property type="nucleotide sequence ID" value="NZ_JAJADR010000014.1"/>
</dbReference>
<keyword evidence="2" id="KW-0560">Oxidoreductase</keyword>
<dbReference type="PANTHER" id="PTHR24320:SF274">
    <property type="entry name" value="CHAIN DEHYDROGENASE, PUTATIVE (AFU_ORTHOLOGUE AFUA_4G00440)-RELATED"/>
    <property type="match status" value="1"/>
</dbReference>
<protein>
    <submittedName>
        <fullName evidence="3">SDR family NAD(P)-dependent oxidoreductase</fullName>
    </submittedName>
</protein>
<dbReference type="EMBL" id="JAJADR010000014">
    <property type="protein sequence ID" value="MCB2411076.1"/>
    <property type="molecule type" value="Genomic_DNA"/>
</dbReference>
<organism evidence="3 4">
    <name type="scientific">Hymenobacter lucidus</name>
    <dbReference type="NCBI Taxonomy" id="2880930"/>
    <lineage>
        <taxon>Bacteria</taxon>
        <taxon>Pseudomonadati</taxon>
        <taxon>Bacteroidota</taxon>
        <taxon>Cytophagia</taxon>
        <taxon>Cytophagales</taxon>
        <taxon>Hymenobacteraceae</taxon>
        <taxon>Hymenobacter</taxon>
    </lineage>
</organism>
<comment type="similarity">
    <text evidence="1">Belongs to the short-chain dehydrogenases/reductases (SDR) family.</text>
</comment>
<evidence type="ECO:0000313" key="4">
    <source>
        <dbReference type="Proteomes" id="UP001165296"/>
    </source>
</evidence>
<dbReference type="PANTHER" id="PTHR24320">
    <property type="entry name" value="RETINOL DEHYDROGENASE"/>
    <property type="match status" value="1"/>
</dbReference>
<sequence>MARIFITGSADGLGQLAARELTEQGHQLVLHGRNADRAQEALAAVPEAEAAVHGDLSTLAGMHEVAEQANQLGRFDAVIHNAGVYQVPRLARTADGLPPVLAVNSLAPYVLTCLITPPDRLVYLSSGMHRQGDASLRDLTWEQRPWNTTQAYCDSKLHDLLLALAVARQWPGVLANAVDPGWVPTKMGGDGAPDSLAAGFDTQVWLAAGTDPRACITGQYLHHRRPSHAQPKATEVALQEQLVAEFARLTGVAFPTGS</sequence>
<dbReference type="Gene3D" id="3.40.50.720">
    <property type="entry name" value="NAD(P)-binding Rossmann-like Domain"/>
    <property type="match status" value="1"/>
</dbReference>
<accession>A0ABS8AZ38</accession>
<evidence type="ECO:0000256" key="2">
    <source>
        <dbReference type="ARBA" id="ARBA00023002"/>
    </source>
</evidence>
<dbReference type="PRINTS" id="PR00081">
    <property type="entry name" value="GDHRDH"/>
</dbReference>
<keyword evidence="4" id="KW-1185">Reference proteome</keyword>